<protein>
    <submittedName>
        <fullName evidence="2">Uncharacterized protein</fullName>
    </submittedName>
</protein>
<feature type="region of interest" description="Disordered" evidence="1">
    <location>
        <begin position="182"/>
        <end position="203"/>
    </location>
</feature>
<dbReference type="PANTHER" id="PTHR13491:SF0">
    <property type="entry name" value="ZINC FINGER CCHC DOMAIN-CONTAINING PROTEIN 10"/>
    <property type="match status" value="1"/>
</dbReference>
<dbReference type="Proteomes" id="UP000288859">
    <property type="component" value="Unassembled WGS sequence"/>
</dbReference>
<feature type="compositionally biased region" description="Acidic residues" evidence="1">
    <location>
        <begin position="592"/>
        <end position="619"/>
    </location>
</feature>
<feature type="region of interest" description="Disordered" evidence="1">
    <location>
        <begin position="271"/>
        <end position="357"/>
    </location>
</feature>
<evidence type="ECO:0000313" key="2">
    <source>
        <dbReference type="EMBL" id="RVX72751.1"/>
    </source>
</evidence>
<evidence type="ECO:0000256" key="1">
    <source>
        <dbReference type="SAM" id="MobiDB-lite"/>
    </source>
</evidence>
<evidence type="ECO:0000313" key="3">
    <source>
        <dbReference type="Proteomes" id="UP000288859"/>
    </source>
</evidence>
<feature type="compositionally biased region" description="Basic and acidic residues" evidence="1">
    <location>
        <begin position="551"/>
        <end position="564"/>
    </location>
</feature>
<dbReference type="EMBL" id="NAJM01000011">
    <property type="protein sequence ID" value="RVX72751.1"/>
    <property type="molecule type" value="Genomic_DNA"/>
</dbReference>
<dbReference type="AlphaFoldDB" id="A0A438NAG0"/>
<sequence>MVDVFAERIYPHVPVGDLIKAYLDHNSWDFESAVSQYTEDRERLLESLVEEEKKKKRRKKKTNETESSSHSSSTSSSSSSSSSRSSGVSDTSERQKDIPKIKELEMPWWFNDNNEQERRDAGLALRFHYEDQADDDDEVEMTPSEAILLLHMADWDFTGACKQFSSLPDAIRSVAKHFDRTRSRLPPQTLKPRAGDETEERQLREQDERLATFINITGRSDWFSLKVFLEQRRWNLIAAIEAWFRSGVPPVLSRRKNVLYDLRYDYNMKTLPAPSDQDWEPQADGNGEDGWALDRDTDVEVLETSSSDDGDETSDNESDTEPETDSEPPKSSVAKTQKSTATSTRRPEGFALHPMKGTAKPGLRSDWRFLHEYISRGRYWANRFKAYEKFEWPALGTHDHHRRKPSQTRVPFDWNNQEHIHLLNNFRRQNNCRTTKTSLREAAQLWSEEEKEFLLQLNLEWLATMRQQFPDLPEDDLMKKPICNQTKKDWQDRLNAKFQGSIQKGSTTPRRERSIVAIISQRTRTPAIIERFKLKADAEYFRKRANRIAKEKSKEQNALKRPLEGDQEDDGQSAEKRARIGDSAIQGYTHDDNDDEGTDVEGDEASSDEEETEEVNEAA</sequence>
<dbReference type="OrthoDB" id="4121297at2759"/>
<accession>A0A438NAG0</accession>
<feature type="compositionally biased region" description="Polar residues" evidence="1">
    <location>
        <begin position="333"/>
        <end position="344"/>
    </location>
</feature>
<proteinExistence type="predicted"/>
<feature type="compositionally biased region" description="Acidic residues" evidence="1">
    <location>
        <begin position="299"/>
        <end position="326"/>
    </location>
</feature>
<feature type="compositionally biased region" description="Basic and acidic residues" evidence="1">
    <location>
        <begin position="193"/>
        <end position="203"/>
    </location>
</feature>
<dbReference type="InterPro" id="IPR039715">
    <property type="entry name" value="ZCCHC10"/>
</dbReference>
<comment type="caution">
    <text evidence="2">The sequence shown here is derived from an EMBL/GenBank/DDBJ whole genome shotgun (WGS) entry which is preliminary data.</text>
</comment>
<feature type="region of interest" description="Disordered" evidence="1">
    <location>
        <begin position="551"/>
        <end position="619"/>
    </location>
</feature>
<dbReference type="PANTHER" id="PTHR13491">
    <property type="entry name" value="ZCCHC10 PROTEIN"/>
    <property type="match status" value="1"/>
</dbReference>
<reference evidence="2 3" key="1">
    <citation type="submission" date="2017-03" db="EMBL/GenBank/DDBJ databases">
        <title>Genomes of endolithic fungi from Antarctica.</title>
        <authorList>
            <person name="Coleine C."/>
            <person name="Masonjones S."/>
            <person name="Stajich J.E."/>
        </authorList>
    </citation>
    <scope>NUCLEOTIDE SEQUENCE [LARGE SCALE GENOMIC DNA]</scope>
    <source>
        <strain evidence="2 3">CCFEE 6314</strain>
    </source>
</reference>
<name>A0A438NAG0_EXOME</name>
<feature type="region of interest" description="Disordered" evidence="1">
    <location>
        <begin position="48"/>
        <end position="97"/>
    </location>
</feature>
<gene>
    <name evidence="2" type="ORF">B0A52_04150</name>
</gene>
<organism evidence="2 3">
    <name type="scientific">Exophiala mesophila</name>
    <name type="common">Black yeast-like fungus</name>
    <dbReference type="NCBI Taxonomy" id="212818"/>
    <lineage>
        <taxon>Eukaryota</taxon>
        <taxon>Fungi</taxon>
        <taxon>Dikarya</taxon>
        <taxon>Ascomycota</taxon>
        <taxon>Pezizomycotina</taxon>
        <taxon>Eurotiomycetes</taxon>
        <taxon>Chaetothyriomycetidae</taxon>
        <taxon>Chaetothyriales</taxon>
        <taxon>Herpotrichiellaceae</taxon>
        <taxon>Exophiala</taxon>
    </lineage>
</organism>
<dbReference type="VEuPathDB" id="FungiDB:PV10_03341"/>
<feature type="compositionally biased region" description="Low complexity" evidence="1">
    <location>
        <begin position="65"/>
        <end position="90"/>
    </location>
</feature>